<protein>
    <submittedName>
        <fullName evidence="1">Uncharacterized protein</fullName>
    </submittedName>
</protein>
<name>A0AC60Q7B2_IXOPE</name>
<organism evidence="1 2">
    <name type="scientific">Ixodes persulcatus</name>
    <name type="common">Taiga tick</name>
    <dbReference type="NCBI Taxonomy" id="34615"/>
    <lineage>
        <taxon>Eukaryota</taxon>
        <taxon>Metazoa</taxon>
        <taxon>Ecdysozoa</taxon>
        <taxon>Arthropoda</taxon>
        <taxon>Chelicerata</taxon>
        <taxon>Arachnida</taxon>
        <taxon>Acari</taxon>
        <taxon>Parasitiformes</taxon>
        <taxon>Ixodida</taxon>
        <taxon>Ixodoidea</taxon>
        <taxon>Ixodidae</taxon>
        <taxon>Ixodinae</taxon>
        <taxon>Ixodes</taxon>
    </lineage>
</organism>
<accession>A0AC60Q7B2</accession>
<dbReference type="EMBL" id="JABSTQ010009382">
    <property type="protein sequence ID" value="KAG0429774.1"/>
    <property type="molecule type" value="Genomic_DNA"/>
</dbReference>
<comment type="caution">
    <text evidence="1">The sequence shown here is derived from an EMBL/GenBank/DDBJ whole genome shotgun (WGS) entry which is preliminary data.</text>
</comment>
<keyword evidence="2" id="KW-1185">Reference proteome</keyword>
<evidence type="ECO:0000313" key="1">
    <source>
        <dbReference type="EMBL" id="KAG0429774.1"/>
    </source>
</evidence>
<proteinExistence type="predicted"/>
<reference evidence="1 2" key="1">
    <citation type="journal article" date="2020" name="Cell">
        <title>Large-Scale Comparative Analyses of Tick Genomes Elucidate Their Genetic Diversity and Vector Capacities.</title>
        <authorList>
            <consortium name="Tick Genome and Microbiome Consortium (TIGMIC)"/>
            <person name="Jia N."/>
            <person name="Wang J."/>
            <person name="Shi W."/>
            <person name="Du L."/>
            <person name="Sun Y."/>
            <person name="Zhan W."/>
            <person name="Jiang J.F."/>
            <person name="Wang Q."/>
            <person name="Zhang B."/>
            <person name="Ji P."/>
            <person name="Bell-Sakyi L."/>
            <person name="Cui X.M."/>
            <person name="Yuan T.T."/>
            <person name="Jiang B.G."/>
            <person name="Yang W.F."/>
            <person name="Lam T.T."/>
            <person name="Chang Q.C."/>
            <person name="Ding S.J."/>
            <person name="Wang X.J."/>
            <person name="Zhu J.G."/>
            <person name="Ruan X.D."/>
            <person name="Zhao L."/>
            <person name="Wei J.T."/>
            <person name="Ye R.Z."/>
            <person name="Que T.C."/>
            <person name="Du C.H."/>
            <person name="Zhou Y.H."/>
            <person name="Cheng J.X."/>
            <person name="Dai P.F."/>
            <person name="Guo W.B."/>
            <person name="Han X.H."/>
            <person name="Huang E.J."/>
            <person name="Li L.F."/>
            <person name="Wei W."/>
            <person name="Gao Y.C."/>
            <person name="Liu J.Z."/>
            <person name="Shao H.Z."/>
            <person name="Wang X."/>
            <person name="Wang C.C."/>
            <person name="Yang T.C."/>
            <person name="Huo Q.B."/>
            <person name="Li W."/>
            <person name="Chen H.Y."/>
            <person name="Chen S.E."/>
            <person name="Zhou L.G."/>
            <person name="Ni X.B."/>
            <person name="Tian J.H."/>
            <person name="Sheng Y."/>
            <person name="Liu T."/>
            <person name="Pan Y.S."/>
            <person name="Xia L.Y."/>
            <person name="Li J."/>
            <person name="Zhao F."/>
            <person name="Cao W.C."/>
        </authorList>
    </citation>
    <scope>NUCLEOTIDE SEQUENCE [LARGE SCALE GENOMIC DNA]</scope>
    <source>
        <strain evidence="1">Iper-2018</strain>
    </source>
</reference>
<dbReference type="Proteomes" id="UP000805193">
    <property type="component" value="Unassembled WGS sequence"/>
</dbReference>
<sequence length="235" mass="25802">MSNPPDGSLLLVLPTGKSPRDAPATLRDIYDLTCREQMEPKWITTQDCLAKSSRNPTEVFVCDPFEGPAFDHLTALNCRVVGPLCMALCIQEQQSLPRRPNPLYSLSFRGMVVTVSALSPPERQKVQTRVELMGGTYMAALTKSVTHVVAVQCIVEKLRPAGRNLPFALSTDASNKGNRKLFPIAVRFYHVNGAGITDTLICFCEQADETSRRHLRTLGNKFGQGGSSFRASCSV</sequence>
<evidence type="ECO:0000313" key="2">
    <source>
        <dbReference type="Proteomes" id="UP000805193"/>
    </source>
</evidence>
<gene>
    <name evidence="1" type="ORF">HPB47_023296</name>
</gene>